<keyword evidence="2" id="KW-1185">Reference proteome</keyword>
<reference evidence="2" key="1">
    <citation type="journal article" date="2019" name="Int. J. Syst. Evol. Microbiol.">
        <title>The Global Catalogue of Microorganisms (GCM) 10K type strain sequencing project: providing services to taxonomists for standard genome sequencing and annotation.</title>
        <authorList>
            <consortium name="The Broad Institute Genomics Platform"/>
            <consortium name="The Broad Institute Genome Sequencing Center for Infectious Disease"/>
            <person name="Wu L."/>
            <person name="Ma J."/>
        </authorList>
    </citation>
    <scope>NUCLEOTIDE SEQUENCE [LARGE SCALE GENOMIC DNA]</scope>
    <source>
        <strain evidence="2">JCM 17688</strain>
    </source>
</reference>
<protein>
    <submittedName>
        <fullName evidence="1">Uncharacterized protein</fullName>
    </submittedName>
</protein>
<comment type="caution">
    <text evidence="1">The sequence shown here is derived from an EMBL/GenBank/DDBJ whole genome shotgun (WGS) entry which is preliminary data.</text>
</comment>
<name>A0ABP8JJL2_9ACTN</name>
<proteinExistence type="predicted"/>
<dbReference type="EMBL" id="BAABFR010000026">
    <property type="protein sequence ID" value="GAA4391776.1"/>
    <property type="molecule type" value="Genomic_DNA"/>
</dbReference>
<evidence type="ECO:0000313" key="2">
    <source>
        <dbReference type="Proteomes" id="UP001500635"/>
    </source>
</evidence>
<gene>
    <name evidence="1" type="ORF">GCM10023147_21010</name>
</gene>
<accession>A0ABP8JJL2</accession>
<evidence type="ECO:0000313" key="1">
    <source>
        <dbReference type="EMBL" id="GAA4391776.1"/>
    </source>
</evidence>
<sequence length="91" mass="9766">MNANTTAQLFPVELRIDDAGHWDYLIVVGGGSEDNEHAKPVADGAVSVWNDDTEALDLWIAVAPSEDRAPYDDALRAAGFEPVGDDAARRA</sequence>
<dbReference type="RefSeq" id="WP_344994852.1">
    <property type="nucleotide sequence ID" value="NZ_BAABFR010000026.1"/>
</dbReference>
<dbReference type="Proteomes" id="UP001500635">
    <property type="component" value="Unassembled WGS sequence"/>
</dbReference>
<organism evidence="1 2">
    <name type="scientific">Tsukamurella soli</name>
    <dbReference type="NCBI Taxonomy" id="644556"/>
    <lineage>
        <taxon>Bacteria</taxon>
        <taxon>Bacillati</taxon>
        <taxon>Actinomycetota</taxon>
        <taxon>Actinomycetes</taxon>
        <taxon>Mycobacteriales</taxon>
        <taxon>Tsukamurellaceae</taxon>
        <taxon>Tsukamurella</taxon>
    </lineage>
</organism>